<dbReference type="PANTHER" id="PTHR10963">
    <property type="entry name" value="GLYCOSYL HYDROLASE-RELATED"/>
    <property type="match status" value="1"/>
</dbReference>
<accession>A0A3N4PJC2</accession>
<dbReference type="InterPro" id="IPR000757">
    <property type="entry name" value="Beta-glucanase-like"/>
</dbReference>
<dbReference type="AlphaFoldDB" id="A0A3N4PJC2"/>
<dbReference type="SUPFAM" id="SSF49899">
    <property type="entry name" value="Concanavalin A-like lectins/glucanases"/>
    <property type="match status" value="1"/>
</dbReference>
<evidence type="ECO:0000313" key="3">
    <source>
        <dbReference type="EMBL" id="RPE08326.1"/>
    </source>
</evidence>
<keyword evidence="4" id="KW-1185">Reference proteome</keyword>
<dbReference type="OrthoDB" id="9809583at2"/>
<comment type="similarity">
    <text evidence="1">Belongs to the glycosyl hydrolase 16 family.</text>
</comment>
<dbReference type="InterPro" id="IPR013320">
    <property type="entry name" value="ConA-like_dom_sf"/>
</dbReference>
<dbReference type="GO" id="GO:0005975">
    <property type="term" value="P:carbohydrate metabolic process"/>
    <property type="evidence" value="ECO:0007669"/>
    <property type="project" value="InterPro"/>
</dbReference>
<organism evidence="3 4">
    <name type="scientific">Chitinophaga lutea</name>
    <dbReference type="NCBI Taxonomy" id="2488634"/>
    <lineage>
        <taxon>Bacteria</taxon>
        <taxon>Pseudomonadati</taxon>
        <taxon>Bacteroidota</taxon>
        <taxon>Chitinophagia</taxon>
        <taxon>Chitinophagales</taxon>
        <taxon>Chitinophagaceae</taxon>
        <taxon>Chitinophaga</taxon>
    </lineage>
</organism>
<dbReference type="CDD" id="cd08023">
    <property type="entry name" value="GH16_laminarinase_like"/>
    <property type="match status" value="1"/>
</dbReference>
<dbReference type="Pfam" id="PF00722">
    <property type="entry name" value="Glyco_hydro_16"/>
    <property type="match status" value="1"/>
</dbReference>
<gene>
    <name evidence="3" type="ORF">EGT74_14825</name>
</gene>
<dbReference type="EMBL" id="RPDH01000002">
    <property type="protein sequence ID" value="RPE08326.1"/>
    <property type="molecule type" value="Genomic_DNA"/>
</dbReference>
<feature type="domain" description="GH16" evidence="2">
    <location>
        <begin position="41"/>
        <end position="265"/>
    </location>
</feature>
<protein>
    <submittedName>
        <fullName evidence="3">Glycoside hydrolase family 16 protein</fullName>
    </submittedName>
</protein>
<dbReference type="Gene3D" id="2.60.120.200">
    <property type="match status" value="1"/>
</dbReference>
<evidence type="ECO:0000313" key="4">
    <source>
        <dbReference type="Proteomes" id="UP000278351"/>
    </source>
</evidence>
<dbReference type="InterPro" id="IPR050546">
    <property type="entry name" value="Glycosyl_Hydrlase_16"/>
</dbReference>
<evidence type="ECO:0000256" key="1">
    <source>
        <dbReference type="ARBA" id="ARBA00006865"/>
    </source>
</evidence>
<dbReference type="PROSITE" id="PS51762">
    <property type="entry name" value="GH16_2"/>
    <property type="match status" value="1"/>
</dbReference>
<name>A0A3N4PJC2_9BACT</name>
<dbReference type="GO" id="GO:0004553">
    <property type="term" value="F:hydrolase activity, hydrolyzing O-glycosyl compounds"/>
    <property type="evidence" value="ECO:0007669"/>
    <property type="project" value="InterPro"/>
</dbReference>
<keyword evidence="3" id="KW-0378">Hydrolase</keyword>
<dbReference type="PANTHER" id="PTHR10963:SF55">
    <property type="entry name" value="GLYCOSIDE HYDROLASE FAMILY 16 PROTEIN"/>
    <property type="match status" value="1"/>
</dbReference>
<dbReference type="Proteomes" id="UP000278351">
    <property type="component" value="Unassembled WGS sequence"/>
</dbReference>
<comment type="caution">
    <text evidence="3">The sequence shown here is derived from an EMBL/GenBank/DDBJ whole genome shotgun (WGS) entry which is preliminary data.</text>
</comment>
<reference evidence="3 4" key="1">
    <citation type="submission" date="2018-11" db="EMBL/GenBank/DDBJ databases">
        <title>Chitinophaga lutea sp.nov., isolate from arsenic contaminated soil.</title>
        <authorList>
            <person name="Zong Y."/>
        </authorList>
    </citation>
    <scope>NUCLEOTIDE SEQUENCE [LARGE SCALE GENOMIC DNA]</scope>
    <source>
        <strain evidence="3 4">ZY74</strain>
    </source>
</reference>
<proteinExistence type="inferred from homology"/>
<sequence length="265" mass="29026">MHIPHETQQPMQQLKHILTATALLMSVGGYGQSGNGLIWADEFNTGSRPDTSKWSYNIGTGNNGWGNQELQYYTDRPQNAEVSDGTLKIRAIKEDHNGSAYTSARLLTKGKFDFKYGKVEVRAKLPVGKGTWPAIWMLGANISEAGWPGCGEIDIMEHKGSVPGKIYGTVHHPGHSGANGDGLTTMTARVSEDFHIYTADWSATSIRFYVDGKLYYTFANNAAVPFNHHFFILLNFAVGGTFGGPVDPAFTSGVLEIDYVRVYGN</sequence>
<evidence type="ECO:0000259" key="2">
    <source>
        <dbReference type="PROSITE" id="PS51762"/>
    </source>
</evidence>